<dbReference type="SUPFAM" id="SSF110710">
    <property type="entry name" value="TTHA0583/YokD-like"/>
    <property type="match status" value="1"/>
</dbReference>
<reference evidence="5" key="1">
    <citation type="submission" date="2023-07" db="EMBL/GenBank/DDBJ databases">
        <title>30 novel species of actinomycetes from the DSMZ collection.</title>
        <authorList>
            <person name="Nouioui I."/>
        </authorList>
    </citation>
    <scope>NUCLEOTIDE SEQUENCE [LARGE SCALE GENOMIC DNA]</scope>
    <source>
        <strain evidence="5">DSM 44917</strain>
    </source>
</reference>
<keyword evidence="2" id="KW-0808">Transferase</keyword>
<dbReference type="RefSeq" id="WP_311632306.1">
    <property type="nucleotide sequence ID" value="NZ_JAVREN010000035.1"/>
</dbReference>
<evidence type="ECO:0000256" key="3">
    <source>
        <dbReference type="ARBA" id="ARBA00023315"/>
    </source>
</evidence>
<evidence type="ECO:0000313" key="4">
    <source>
        <dbReference type="EMBL" id="MDT0309352.1"/>
    </source>
</evidence>
<dbReference type="Pfam" id="PF02522">
    <property type="entry name" value="Antibiotic_NAT"/>
    <property type="match status" value="1"/>
</dbReference>
<organism evidence="4 5">
    <name type="scientific">Streptomyces boetiae</name>
    <dbReference type="NCBI Taxonomy" id="3075541"/>
    <lineage>
        <taxon>Bacteria</taxon>
        <taxon>Bacillati</taxon>
        <taxon>Actinomycetota</taxon>
        <taxon>Actinomycetes</taxon>
        <taxon>Kitasatosporales</taxon>
        <taxon>Streptomycetaceae</taxon>
        <taxon>Streptomyces</taxon>
    </lineage>
</organism>
<evidence type="ECO:0000313" key="5">
    <source>
        <dbReference type="Proteomes" id="UP001183388"/>
    </source>
</evidence>
<sequence>MMTGTAVTGRELAEAVDRLGLTGRPVMLHGSLRSFGRPLAGGPDGLLDALLWRGCTVLVPAFSEPYFDVPPPPGMRPERNGVDYAAFGRRPPLPDGPVYSPTCGLICARMGALPAALIARGGARRGLHPLNSFAALGPLAAELAGAQTPADLYAPVRLLAEHGGSVLLAGVGLDRMTALHLAEQRAGRRLFVRWARTGDGRVAMVEVGSCSEGFPRLGPRLAHLAASTTVAASRWTAYPAREMLDAAAALIAADPTLTRCGHPRCRACPDAVAGGPLGPAPLEWRGA</sequence>
<protein>
    <submittedName>
        <fullName evidence="4">AAC(3) family N-acetyltransferase</fullName>
    </submittedName>
</protein>
<proteinExistence type="inferred from homology"/>
<keyword evidence="5" id="KW-1185">Reference proteome</keyword>
<dbReference type="InterPro" id="IPR028345">
    <property type="entry name" value="Antibiotic_NAT-like"/>
</dbReference>
<comment type="caution">
    <text evidence="4">The sequence shown here is derived from an EMBL/GenBank/DDBJ whole genome shotgun (WGS) entry which is preliminary data.</text>
</comment>
<keyword evidence="3" id="KW-0012">Acyltransferase</keyword>
<name>A0ABU2LDI3_9ACTN</name>
<dbReference type="Proteomes" id="UP001183388">
    <property type="component" value="Unassembled WGS sequence"/>
</dbReference>
<dbReference type="EMBL" id="JAVREN010000035">
    <property type="protein sequence ID" value="MDT0309352.1"/>
    <property type="molecule type" value="Genomic_DNA"/>
</dbReference>
<evidence type="ECO:0000256" key="1">
    <source>
        <dbReference type="ARBA" id="ARBA00006383"/>
    </source>
</evidence>
<gene>
    <name evidence="4" type="ORF">RM780_20655</name>
</gene>
<dbReference type="InterPro" id="IPR003679">
    <property type="entry name" value="Amioglycoside_AcTrfase"/>
</dbReference>
<comment type="similarity">
    <text evidence="1">Belongs to the antibiotic N-acetyltransferase family.</text>
</comment>
<accession>A0ABU2LDI3</accession>
<evidence type="ECO:0000256" key="2">
    <source>
        <dbReference type="ARBA" id="ARBA00022679"/>
    </source>
</evidence>
<dbReference type="PANTHER" id="PTHR11104:SF0">
    <property type="entry name" value="SPBETA PROPHAGE-DERIVED AMINOGLYCOSIDE N(3')-ACETYLTRANSFERASE-LIKE PROTEIN YOKD"/>
    <property type="match status" value="1"/>
</dbReference>
<dbReference type="PANTHER" id="PTHR11104">
    <property type="entry name" value="AMINOGLYCOSIDE N3-ACETYLTRANSFERASE"/>
    <property type="match status" value="1"/>
</dbReference>